<reference evidence="2 3" key="1">
    <citation type="submission" date="2019-02" db="EMBL/GenBank/DDBJ databases">
        <title>Genomic Encyclopedia of Type Strains, Phase IV (KMG-IV): sequencing the most valuable type-strain genomes for metagenomic binning, comparative biology and taxonomic classification.</title>
        <authorList>
            <person name="Goeker M."/>
        </authorList>
    </citation>
    <scope>NUCLEOTIDE SEQUENCE [LARGE SCALE GENOMIC DNA]</scope>
    <source>
        <strain evidence="2 3">DSM 17196</strain>
    </source>
</reference>
<gene>
    <name evidence="2" type="ORF">EV197_1389</name>
</gene>
<dbReference type="EMBL" id="SGXE01000001">
    <property type="protein sequence ID" value="RZT00156.1"/>
    <property type="molecule type" value="Genomic_DNA"/>
</dbReference>
<protein>
    <submittedName>
        <fullName evidence="2">Uncharacterized protein</fullName>
    </submittedName>
</protein>
<comment type="caution">
    <text evidence="2">The sequence shown here is derived from an EMBL/GenBank/DDBJ whole genome shotgun (WGS) entry which is preliminary data.</text>
</comment>
<dbReference type="OrthoDB" id="9985457at2"/>
<feature type="transmembrane region" description="Helical" evidence="1">
    <location>
        <begin position="60"/>
        <end position="83"/>
    </location>
</feature>
<dbReference type="AlphaFoldDB" id="A0A4Q7PI95"/>
<evidence type="ECO:0000256" key="1">
    <source>
        <dbReference type="SAM" id="Phobius"/>
    </source>
</evidence>
<feature type="transmembrane region" description="Helical" evidence="1">
    <location>
        <begin position="31"/>
        <end position="48"/>
    </location>
</feature>
<organism evidence="2 3">
    <name type="scientific">Aquimarina brevivitae</name>
    <dbReference type="NCBI Taxonomy" id="323412"/>
    <lineage>
        <taxon>Bacteria</taxon>
        <taxon>Pseudomonadati</taxon>
        <taxon>Bacteroidota</taxon>
        <taxon>Flavobacteriia</taxon>
        <taxon>Flavobacteriales</taxon>
        <taxon>Flavobacteriaceae</taxon>
        <taxon>Aquimarina</taxon>
    </lineage>
</organism>
<keyword evidence="1" id="KW-1133">Transmembrane helix</keyword>
<dbReference type="Proteomes" id="UP000292262">
    <property type="component" value="Unassembled WGS sequence"/>
</dbReference>
<evidence type="ECO:0000313" key="2">
    <source>
        <dbReference type="EMBL" id="RZT00156.1"/>
    </source>
</evidence>
<feature type="transmembrane region" description="Helical" evidence="1">
    <location>
        <begin position="7"/>
        <end position="25"/>
    </location>
</feature>
<keyword evidence="1" id="KW-0812">Transmembrane</keyword>
<accession>A0A4Q7PI95</accession>
<feature type="transmembrane region" description="Helical" evidence="1">
    <location>
        <begin position="95"/>
        <end position="114"/>
    </location>
</feature>
<keyword evidence="3" id="KW-1185">Reference proteome</keyword>
<name>A0A4Q7PI95_9FLAO</name>
<dbReference type="RefSeq" id="WP_130285950.1">
    <property type="nucleotide sequence ID" value="NZ_SGXE01000001.1"/>
</dbReference>
<keyword evidence="1" id="KW-0472">Membrane</keyword>
<sequence>MKNKSVFYFLILTISVFAFVVKGLVYASLGSFIPLILATGVFALFVIFRTKPKVLSRILFWWAIGMILWSLIRFLIGGINNFVKPLTENHLHEQLGIQGTIISLLFFVIGILLLRKKNRWHALSFYYEKLQSS</sequence>
<evidence type="ECO:0000313" key="3">
    <source>
        <dbReference type="Proteomes" id="UP000292262"/>
    </source>
</evidence>
<proteinExistence type="predicted"/>